<feature type="domain" description="HTH myb-type" evidence="9">
    <location>
        <begin position="49"/>
        <end position="95"/>
    </location>
</feature>
<dbReference type="InterPro" id="IPR001005">
    <property type="entry name" value="SANT/Myb"/>
</dbReference>
<dbReference type="InterPro" id="IPR009057">
    <property type="entry name" value="Homeodomain-like_sf"/>
</dbReference>
<evidence type="ECO:0000259" key="8">
    <source>
        <dbReference type="PROSITE" id="PS50090"/>
    </source>
</evidence>
<evidence type="ECO:0000313" key="10">
    <source>
        <dbReference type="EMBL" id="KAK9828578.1"/>
    </source>
</evidence>
<dbReference type="InterPro" id="IPR017930">
    <property type="entry name" value="Myb_dom"/>
</dbReference>
<dbReference type="PANTHER" id="PTHR46621:SF1">
    <property type="entry name" value="SNRNA-ACTIVATING PROTEIN COMPLEX SUBUNIT 4"/>
    <property type="match status" value="1"/>
</dbReference>
<proteinExistence type="predicted"/>
<dbReference type="AlphaFoldDB" id="A0AAW1R512"/>
<dbReference type="GO" id="GO:0000978">
    <property type="term" value="F:RNA polymerase II cis-regulatory region sequence-specific DNA binding"/>
    <property type="evidence" value="ECO:0007669"/>
    <property type="project" value="TreeGrafter"/>
</dbReference>
<dbReference type="CDD" id="cd00167">
    <property type="entry name" value="SANT"/>
    <property type="match status" value="2"/>
</dbReference>
<keyword evidence="2" id="KW-0677">Repeat</keyword>
<comment type="caution">
    <text evidence="10">The sequence shown here is derived from an EMBL/GenBank/DDBJ whole genome shotgun (WGS) entry which is preliminary data.</text>
</comment>
<dbReference type="InterPro" id="IPR051575">
    <property type="entry name" value="Myb-like_DNA-bd"/>
</dbReference>
<dbReference type="Pfam" id="PF00249">
    <property type="entry name" value="Myb_DNA-binding"/>
    <property type="match status" value="2"/>
</dbReference>
<dbReference type="GO" id="GO:0001006">
    <property type="term" value="F:RNA polymerase III type 3 promoter sequence-specific DNA binding"/>
    <property type="evidence" value="ECO:0007669"/>
    <property type="project" value="TreeGrafter"/>
</dbReference>
<dbReference type="SMART" id="SM00717">
    <property type="entry name" value="SANT"/>
    <property type="match status" value="2"/>
</dbReference>
<evidence type="ECO:0000256" key="7">
    <source>
        <dbReference type="SAM" id="MobiDB-lite"/>
    </source>
</evidence>
<accession>A0AAW1R512</accession>
<sequence length="697" mass="73207">MPPDHERKQSAGRGTLRNARPRSQQEDDLVHGLPAVDGVKGGPTRKSGKGGWSSEEDEILRRAVHFHGGRNWKRIAEYFKDRTDVQCLHRWQKVLNPELVKGPWTVEEDNKIIELVGKIGAKRWSLIAQDLPGRIGKQCRERWHNHLNPDIKRGSWTKEEDAILSPVKGLCRHEAANARQHPSAQMQALAHAPSVRALQSASVKAPQSRKRLLPPVSRQTLPHSLVAQAAMQRAKSSSLGGGTPQLLYAYADGQGAEPLDDDSQLRLQSAAKTFGHTPSIFRPRLSNPLQKRSGELRQREDGLADAAEPAAGADAAIFTPTSSAKRRAANVDSANMEAALDGLVRPFLSPLHQPSPLRSLDSGIPVGEAPAGVAFGLQGNQHKHLLPVSPAEGLVEHLHSLQGGQHAAVPAHAEAVVREDAVPEMLNNLQSPGRVVGTLVVHDTAEDGVAGETKLFAPLAVRLNSLASTVGAALPAADISAELNGAYGQLVRYLTQTDAPDGPDSLALLRSVGAQGAALYSQAQALAAKAESNKAAGDAAEAAAAQQAATSAAAFHPHRETSPTGSKENDASGSLPPTCNNSPIVPGSPHFVAQGAEAPAADLAEHGRKLAATCPAASPNEPSLNNVIAALDAKAWDSLPGSVVAPDSKCGLVDGLAARPCPTVAVAGASAGRSTTSAISGGDDLFSPSQFLLKECR</sequence>
<dbReference type="FunFam" id="1.10.10.60:FF:000016">
    <property type="entry name" value="Transcriptional activator Myb isoform A"/>
    <property type="match status" value="1"/>
</dbReference>
<dbReference type="GO" id="GO:0042796">
    <property type="term" value="P:snRNA transcription by RNA polymerase III"/>
    <property type="evidence" value="ECO:0007669"/>
    <property type="project" value="TreeGrafter"/>
</dbReference>
<dbReference type="GO" id="GO:0042795">
    <property type="term" value="P:snRNA transcription by RNA polymerase II"/>
    <property type="evidence" value="ECO:0007669"/>
    <property type="project" value="TreeGrafter"/>
</dbReference>
<evidence type="ECO:0000256" key="2">
    <source>
        <dbReference type="ARBA" id="ARBA00022737"/>
    </source>
</evidence>
<keyword evidence="6" id="KW-0539">Nucleus</keyword>
<dbReference type="SUPFAM" id="SSF46689">
    <property type="entry name" value="Homeodomain-like"/>
    <property type="match status" value="2"/>
</dbReference>
<dbReference type="GO" id="GO:0005634">
    <property type="term" value="C:nucleus"/>
    <property type="evidence" value="ECO:0007669"/>
    <property type="project" value="UniProtKB-SubCell"/>
</dbReference>
<keyword evidence="4" id="KW-0238">DNA-binding</keyword>
<dbReference type="PANTHER" id="PTHR46621">
    <property type="entry name" value="SNRNA-ACTIVATING PROTEIN COMPLEX SUBUNIT 4"/>
    <property type="match status" value="1"/>
</dbReference>
<dbReference type="FunFam" id="1.10.10.60:FF:000010">
    <property type="entry name" value="Transcriptional activator Myb isoform A"/>
    <property type="match status" value="1"/>
</dbReference>
<dbReference type="Gene3D" id="1.10.10.60">
    <property type="entry name" value="Homeodomain-like"/>
    <property type="match status" value="2"/>
</dbReference>
<dbReference type="PROSITE" id="PS50090">
    <property type="entry name" value="MYB_LIKE"/>
    <property type="match status" value="2"/>
</dbReference>
<feature type="compositionally biased region" description="Polar residues" evidence="7">
    <location>
        <begin position="562"/>
        <end position="583"/>
    </location>
</feature>
<dbReference type="PROSITE" id="PS51294">
    <property type="entry name" value="HTH_MYB"/>
    <property type="match status" value="2"/>
</dbReference>
<evidence type="ECO:0000313" key="11">
    <source>
        <dbReference type="Proteomes" id="UP001489004"/>
    </source>
</evidence>
<feature type="domain" description="Myb-like" evidence="8">
    <location>
        <begin position="96"/>
        <end position="147"/>
    </location>
</feature>
<protein>
    <submittedName>
        <fullName evidence="10">Uncharacterized protein</fullName>
    </submittedName>
</protein>
<comment type="subcellular location">
    <subcellularLocation>
        <location evidence="1">Nucleus</location>
    </subcellularLocation>
</comment>
<keyword evidence="3" id="KW-0805">Transcription regulation</keyword>
<feature type="domain" description="HTH myb-type" evidence="9">
    <location>
        <begin position="96"/>
        <end position="151"/>
    </location>
</feature>
<feature type="region of interest" description="Disordered" evidence="7">
    <location>
        <begin position="547"/>
        <end position="583"/>
    </location>
</feature>
<organism evidence="10 11">
    <name type="scientific">[Myrmecia] bisecta</name>
    <dbReference type="NCBI Taxonomy" id="41462"/>
    <lineage>
        <taxon>Eukaryota</taxon>
        <taxon>Viridiplantae</taxon>
        <taxon>Chlorophyta</taxon>
        <taxon>core chlorophytes</taxon>
        <taxon>Trebouxiophyceae</taxon>
        <taxon>Trebouxiales</taxon>
        <taxon>Trebouxiaceae</taxon>
        <taxon>Myrmecia</taxon>
    </lineage>
</organism>
<evidence type="ECO:0000256" key="4">
    <source>
        <dbReference type="ARBA" id="ARBA00023125"/>
    </source>
</evidence>
<keyword evidence="11" id="KW-1185">Reference proteome</keyword>
<evidence type="ECO:0000259" key="9">
    <source>
        <dbReference type="PROSITE" id="PS51294"/>
    </source>
</evidence>
<evidence type="ECO:0000256" key="6">
    <source>
        <dbReference type="ARBA" id="ARBA00023242"/>
    </source>
</evidence>
<evidence type="ECO:0000256" key="5">
    <source>
        <dbReference type="ARBA" id="ARBA00023163"/>
    </source>
</evidence>
<keyword evidence="5" id="KW-0804">Transcription</keyword>
<feature type="region of interest" description="Disordered" evidence="7">
    <location>
        <begin position="1"/>
        <end position="54"/>
    </location>
</feature>
<dbReference type="GO" id="GO:0019185">
    <property type="term" value="C:snRNA-activating protein complex"/>
    <property type="evidence" value="ECO:0007669"/>
    <property type="project" value="TreeGrafter"/>
</dbReference>
<feature type="domain" description="Myb-like" evidence="8">
    <location>
        <begin position="44"/>
        <end position="95"/>
    </location>
</feature>
<dbReference type="EMBL" id="JALJOR010000001">
    <property type="protein sequence ID" value="KAK9828578.1"/>
    <property type="molecule type" value="Genomic_DNA"/>
</dbReference>
<gene>
    <name evidence="10" type="ORF">WJX72_000843</name>
</gene>
<dbReference type="Proteomes" id="UP001489004">
    <property type="component" value="Unassembled WGS sequence"/>
</dbReference>
<reference evidence="10 11" key="1">
    <citation type="journal article" date="2024" name="Nat. Commun.">
        <title>Phylogenomics reveals the evolutionary origins of lichenization in chlorophyte algae.</title>
        <authorList>
            <person name="Puginier C."/>
            <person name="Libourel C."/>
            <person name="Otte J."/>
            <person name="Skaloud P."/>
            <person name="Haon M."/>
            <person name="Grisel S."/>
            <person name="Petersen M."/>
            <person name="Berrin J.G."/>
            <person name="Delaux P.M."/>
            <person name="Dal Grande F."/>
            <person name="Keller J."/>
        </authorList>
    </citation>
    <scope>NUCLEOTIDE SEQUENCE [LARGE SCALE GENOMIC DNA]</scope>
    <source>
        <strain evidence="10 11">SAG 2043</strain>
    </source>
</reference>
<evidence type="ECO:0000256" key="1">
    <source>
        <dbReference type="ARBA" id="ARBA00004123"/>
    </source>
</evidence>
<evidence type="ECO:0000256" key="3">
    <source>
        <dbReference type="ARBA" id="ARBA00023015"/>
    </source>
</evidence>
<name>A0AAW1R512_9CHLO</name>